<dbReference type="EMBL" id="BK015174">
    <property type="protein sequence ID" value="DAD94183.1"/>
    <property type="molecule type" value="Genomic_DNA"/>
</dbReference>
<proteinExistence type="predicted"/>
<protein>
    <submittedName>
        <fullName evidence="2">Uncharacterized protein</fullName>
    </submittedName>
</protein>
<keyword evidence="1" id="KW-0472">Membrane</keyword>
<feature type="transmembrane region" description="Helical" evidence="1">
    <location>
        <begin position="30"/>
        <end position="55"/>
    </location>
</feature>
<feature type="transmembrane region" description="Helical" evidence="1">
    <location>
        <begin position="61"/>
        <end position="77"/>
    </location>
</feature>
<accession>A0A8S5NIK6</accession>
<name>A0A8S5NIK6_9CAUD</name>
<sequence>MRTNLARVEPEETTRERRARLREEMQYRRALRLIVKTCCIWLGGAAYVLAVIAGYGHMMDVAAVTGAIAIGLSVYGAM</sequence>
<keyword evidence="1" id="KW-0812">Transmembrane</keyword>
<evidence type="ECO:0000313" key="2">
    <source>
        <dbReference type="EMBL" id="DAD94183.1"/>
    </source>
</evidence>
<reference evidence="2" key="1">
    <citation type="journal article" date="2021" name="Proc. Natl. Acad. Sci. U.S.A.">
        <title>A Catalog of Tens of Thousands of Viruses from Human Metagenomes Reveals Hidden Associations with Chronic Diseases.</title>
        <authorList>
            <person name="Tisza M.J."/>
            <person name="Buck C.B."/>
        </authorList>
    </citation>
    <scope>NUCLEOTIDE SEQUENCE</scope>
    <source>
        <strain evidence="2">Cttpk5</strain>
    </source>
</reference>
<evidence type="ECO:0000256" key="1">
    <source>
        <dbReference type="SAM" id="Phobius"/>
    </source>
</evidence>
<organism evidence="2">
    <name type="scientific">Siphoviridae sp. cttpk5</name>
    <dbReference type="NCBI Taxonomy" id="2826496"/>
    <lineage>
        <taxon>Viruses</taxon>
        <taxon>Duplodnaviria</taxon>
        <taxon>Heunggongvirae</taxon>
        <taxon>Uroviricota</taxon>
        <taxon>Caudoviricetes</taxon>
    </lineage>
</organism>
<keyword evidence="1" id="KW-1133">Transmembrane helix</keyword>